<evidence type="ECO:0000256" key="8">
    <source>
        <dbReference type="SAM" id="MobiDB-lite"/>
    </source>
</evidence>
<dbReference type="Proteomes" id="UP001208041">
    <property type="component" value="Unassembled WGS sequence"/>
</dbReference>
<keyword evidence="2" id="KW-0813">Transport</keyword>
<dbReference type="Pfam" id="PF18269">
    <property type="entry name" value="T3SS_ATPase_C"/>
    <property type="match status" value="1"/>
</dbReference>
<dbReference type="Pfam" id="PF00006">
    <property type="entry name" value="ATP-synt_ab"/>
    <property type="match status" value="1"/>
</dbReference>
<dbReference type="GO" id="GO:0005737">
    <property type="term" value="C:cytoplasm"/>
    <property type="evidence" value="ECO:0007669"/>
    <property type="project" value="UniProtKB-SubCell"/>
</dbReference>
<name>A0AAE3IVZ1_9RHOB</name>
<dbReference type="InterPro" id="IPR040627">
    <property type="entry name" value="T3SS_ATPase_C"/>
</dbReference>
<evidence type="ECO:0000256" key="2">
    <source>
        <dbReference type="ARBA" id="ARBA00022448"/>
    </source>
</evidence>
<feature type="domain" description="AAA+ ATPase" evidence="9">
    <location>
        <begin position="159"/>
        <end position="343"/>
    </location>
</feature>
<dbReference type="GO" id="GO:0030254">
    <property type="term" value="P:protein secretion by the type III secretion system"/>
    <property type="evidence" value="ECO:0007669"/>
    <property type="project" value="InterPro"/>
</dbReference>
<keyword evidence="4" id="KW-0547">Nucleotide-binding</keyword>
<dbReference type="NCBIfam" id="TIGR01026">
    <property type="entry name" value="fliI_yscN"/>
    <property type="match status" value="1"/>
</dbReference>
<comment type="caution">
    <text evidence="10">The sequence shown here is derived from an EMBL/GenBank/DDBJ whole genome shotgun (WGS) entry which is preliminary data.</text>
</comment>
<keyword evidence="11" id="KW-1185">Reference proteome</keyword>
<dbReference type="AlphaFoldDB" id="A0AAE3IVZ1"/>
<dbReference type="SMART" id="SM00382">
    <property type="entry name" value="AAA"/>
    <property type="match status" value="1"/>
</dbReference>
<comment type="subcellular location">
    <subcellularLocation>
        <location evidence="1">Cytoplasm</location>
    </subcellularLocation>
</comment>
<evidence type="ECO:0000256" key="6">
    <source>
        <dbReference type="ARBA" id="ARBA00022927"/>
    </source>
</evidence>
<dbReference type="Gene3D" id="3.40.50.12240">
    <property type="match status" value="1"/>
</dbReference>
<keyword evidence="3" id="KW-0963">Cytoplasm</keyword>
<dbReference type="RefSeq" id="WP_263951898.1">
    <property type="nucleotide sequence ID" value="NZ_JAOYFC010000001.1"/>
</dbReference>
<dbReference type="SUPFAM" id="SSF52540">
    <property type="entry name" value="P-loop containing nucleoside triphosphate hydrolases"/>
    <property type="match status" value="1"/>
</dbReference>
<dbReference type="PANTHER" id="PTHR15184">
    <property type="entry name" value="ATP SYNTHASE"/>
    <property type="match status" value="1"/>
</dbReference>
<dbReference type="InterPro" id="IPR027417">
    <property type="entry name" value="P-loop_NTPase"/>
</dbReference>
<dbReference type="InterPro" id="IPR050053">
    <property type="entry name" value="ATPase_alpha/beta_chains"/>
</dbReference>
<evidence type="ECO:0000256" key="1">
    <source>
        <dbReference type="ARBA" id="ARBA00004496"/>
    </source>
</evidence>
<protein>
    <submittedName>
        <fullName evidence="10">FliI/YscN family ATPase</fullName>
    </submittedName>
</protein>
<evidence type="ECO:0000313" key="10">
    <source>
        <dbReference type="EMBL" id="MCV6823068.1"/>
    </source>
</evidence>
<evidence type="ECO:0000313" key="11">
    <source>
        <dbReference type="Proteomes" id="UP001208041"/>
    </source>
</evidence>
<dbReference type="GO" id="GO:0016887">
    <property type="term" value="F:ATP hydrolysis activity"/>
    <property type="evidence" value="ECO:0007669"/>
    <property type="project" value="InterPro"/>
</dbReference>
<keyword evidence="7" id="KW-1278">Translocase</keyword>
<dbReference type="InterPro" id="IPR005714">
    <property type="entry name" value="ATPase_T3SS_FliI/YscN"/>
</dbReference>
<dbReference type="EMBL" id="JAOYFC010000001">
    <property type="protein sequence ID" value="MCV6823068.1"/>
    <property type="molecule type" value="Genomic_DNA"/>
</dbReference>
<evidence type="ECO:0000256" key="5">
    <source>
        <dbReference type="ARBA" id="ARBA00022840"/>
    </source>
</evidence>
<organism evidence="10 11">
    <name type="scientific">Halocynthiibacter halioticoli</name>
    <dbReference type="NCBI Taxonomy" id="2986804"/>
    <lineage>
        <taxon>Bacteria</taxon>
        <taxon>Pseudomonadati</taxon>
        <taxon>Pseudomonadota</taxon>
        <taxon>Alphaproteobacteria</taxon>
        <taxon>Rhodobacterales</taxon>
        <taxon>Paracoccaceae</taxon>
        <taxon>Halocynthiibacter</taxon>
    </lineage>
</organism>
<dbReference type="GO" id="GO:0046933">
    <property type="term" value="F:proton-transporting ATP synthase activity, rotational mechanism"/>
    <property type="evidence" value="ECO:0007669"/>
    <property type="project" value="TreeGrafter"/>
</dbReference>
<dbReference type="PANTHER" id="PTHR15184:SF9">
    <property type="entry name" value="SPI-1 TYPE 3 SECRETION SYSTEM ATPASE"/>
    <property type="match status" value="1"/>
</dbReference>
<evidence type="ECO:0000256" key="4">
    <source>
        <dbReference type="ARBA" id="ARBA00022741"/>
    </source>
</evidence>
<keyword evidence="5" id="KW-0067">ATP-binding</keyword>
<sequence>MSLEQLNSLTSQIEELQLSRAVGRVLEISQNTVWVAGLSDHVSVGDSITVVRKCGTSVEGEVLVVTPGRAKMLLAENVDGIRIGDRVLHSGSFQLSPSTSWIGRVIDPFGQPLDGRKLHQGPNKRPIHGAPPSPTKRKALGERMETGLAVFNTLLPIVRGQRMGLFAGSGVGKSTLLSQLAKGMSADVVIIALVGERGREVREFIENGLGKEGLDKAVLIAATSDQSPLTRRKCVFTAMTVAEYFRDLGLQVLLLVDSITRFAEAHREVALAAGENASLHGYPASMSHAIMSLSERAGPGKVGDGDITAIFTVLVAGSNMEEPIADIMRGVLDGHVILDREIAERGRYPAVNLLRSVSRSLPSAANDNENKLIQRTRQLLGAYERSEAMIQAGLYAKGSDPLIDEAISIWPTLDEFIGSADAQGIENSFEQLRNCIGSTME</sequence>
<dbReference type="InterPro" id="IPR003593">
    <property type="entry name" value="AAA+_ATPase"/>
</dbReference>
<dbReference type="CDD" id="cd01136">
    <property type="entry name" value="ATPase_flagellum-secretory_path_III"/>
    <property type="match status" value="1"/>
</dbReference>
<gene>
    <name evidence="10" type="ORF">OH136_00750</name>
</gene>
<feature type="region of interest" description="Disordered" evidence="8">
    <location>
        <begin position="113"/>
        <end position="138"/>
    </location>
</feature>
<dbReference type="GO" id="GO:0030257">
    <property type="term" value="C:type III protein secretion system complex"/>
    <property type="evidence" value="ECO:0007669"/>
    <property type="project" value="InterPro"/>
</dbReference>
<accession>A0AAE3IVZ1</accession>
<dbReference type="GO" id="GO:0005524">
    <property type="term" value="F:ATP binding"/>
    <property type="evidence" value="ECO:0007669"/>
    <property type="project" value="UniProtKB-KW"/>
</dbReference>
<evidence type="ECO:0000259" key="9">
    <source>
        <dbReference type="SMART" id="SM00382"/>
    </source>
</evidence>
<dbReference type="FunFam" id="3.40.50.12240:FF:000002">
    <property type="entry name" value="Flagellum-specific ATP synthase FliI"/>
    <property type="match status" value="1"/>
</dbReference>
<dbReference type="InterPro" id="IPR000194">
    <property type="entry name" value="ATPase_F1/V1/A1_a/bsu_nucl-bd"/>
</dbReference>
<evidence type="ECO:0000256" key="3">
    <source>
        <dbReference type="ARBA" id="ARBA00022490"/>
    </source>
</evidence>
<keyword evidence="6" id="KW-0653">Protein transport</keyword>
<evidence type="ECO:0000256" key="7">
    <source>
        <dbReference type="ARBA" id="ARBA00022967"/>
    </source>
</evidence>
<reference evidence="10" key="1">
    <citation type="submission" date="2022-10" db="EMBL/GenBank/DDBJ databases">
        <authorList>
            <person name="Yue Y."/>
        </authorList>
    </citation>
    <scope>NUCLEOTIDE SEQUENCE</scope>
    <source>
        <strain evidence="10">Z654</strain>
    </source>
</reference>
<proteinExistence type="predicted"/>